<evidence type="ECO:0000259" key="9">
    <source>
        <dbReference type="Pfam" id="PF23357"/>
    </source>
</evidence>
<feature type="transmembrane region" description="Helical" evidence="7">
    <location>
        <begin position="167"/>
        <end position="188"/>
    </location>
</feature>
<feature type="transmembrane region" description="Helical" evidence="7">
    <location>
        <begin position="56"/>
        <end position="77"/>
    </location>
</feature>
<evidence type="ECO:0000313" key="11">
    <source>
        <dbReference type="Proteomes" id="UP001214250"/>
    </source>
</evidence>
<dbReference type="PANTHER" id="PTHR30294">
    <property type="entry name" value="MEMBRANE COMPONENT OF ABC TRANSPORTER YHHJ-RELATED"/>
    <property type="match status" value="1"/>
</dbReference>
<feature type="domain" description="ABC-type uncharacterised transport system" evidence="8">
    <location>
        <begin position="441"/>
        <end position="720"/>
    </location>
</feature>
<evidence type="ECO:0000313" key="10">
    <source>
        <dbReference type="EMBL" id="WDE98142.1"/>
    </source>
</evidence>
<feature type="transmembrane region" description="Helical" evidence="7">
    <location>
        <begin position="140"/>
        <end position="161"/>
    </location>
</feature>
<dbReference type="EMBL" id="CP117812">
    <property type="protein sequence ID" value="WDE98142.1"/>
    <property type="molecule type" value="Genomic_DNA"/>
</dbReference>
<evidence type="ECO:0000256" key="6">
    <source>
        <dbReference type="SAM" id="Coils"/>
    </source>
</evidence>
<evidence type="ECO:0000256" key="5">
    <source>
        <dbReference type="ARBA" id="ARBA00023136"/>
    </source>
</evidence>
<dbReference type="PANTHER" id="PTHR30294:SF29">
    <property type="entry name" value="MULTIDRUG ABC TRANSPORTER PERMEASE YBHS-RELATED"/>
    <property type="match status" value="1"/>
</dbReference>
<dbReference type="InterPro" id="IPR051449">
    <property type="entry name" value="ABC-2_transporter_component"/>
</dbReference>
<evidence type="ECO:0000259" key="8">
    <source>
        <dbReference type="Pfam" id="PF09822"/>
    </source>
</evidence>
<gene>
    <name evidence="10" type="ORF">PQO03_20185</name>
</gene>
<feature type="domain" description="DUF7088" evidence="9">
    <location>
        <begin position="287"/>
        <end position="378"/>
    </location>
</feature>
<dbReference type="Pfam" id="PF12679">
    <property type="entry name" value="ABC2_membrane_2"/>
    <property type="match status" value="1"/>
</dbReference>
<proteinExistence type="predicted"/>
<keyword evidence="5 7" id="KW-0472">Membrane</keyword>
<feature type="transmembrane region" description="Helical" evidence="7">
    <location>
        <begin position="226"/>
        <end position="244"/>
    </location>
</feature>
<dbReference type="InterPro" id="IPR055396">
    <property type="entry name" value="DUF7088"/>
</dbReference>
<organism evidence="10 11">
    <name type="scientific">Lentisphaera profundi</name>
    <dbReference type="NCBI Taxonomy" id="1658616"/>
    <lineage>
        <taxon>Bacteria</taxon>
        <taxon>Pseudomonadati</taxon>
        <taxon>Lentisphaerota</taxon>
        <taxon>Lentisphaeria</taxon>
        <taxon>Lentisphaerales</taxon>
        <taxon>Lentisphaeraceae</taxon>
        <taxon>Lentisphaera</taxon>
    </lineage>
</organism>
<protein>
    <submittedName>
        <fullName evidence="10">Gldg family protein</fullName>
    </submittedName>
</protein>
<dbReference type="RefSeq" id="WP_274152944.1">
    <property type="nucleotide sequence ID" value="NZ_CP117812.1"/>
</dbReference>
<keyword evidence="4 7" id="KW-1133">Transmembrane helix</keyword>
<evidence type="ECO:0000256" key="7">
    <source>
        <dbReference type="SAM" id="Phobius"/>
    </source>
</evidence>
<keyword evidence="2" id="KW-1003">Cell membrane</keyword>
<evidence type="ECO:0000256" key="1">
    <source>
        <dbReference type="ARBA" id="ARBA00004651"/>
    </source>
</evidence>
<feature type="transmembrane region" description="Helical" evidence="7">
    <location>
        <begin position="97"/>
        <end position="128"/>
    </location>
</feature>
<dbReference type="InterPro" id="IPR019196">
    <property type="entry name" value="ABC_transp_unknown"/>
</dbReference>
<feature type="coiled-coil region" evidence="6">
    <location>
        <begin position="745"/>
        <end position="782"/>
    </location>
</feature>
<keyword evidence="11" id="KW-1185">Reference proteome</keyword>
<keyword evidence="6" id="KW-0175">Coiled coil</keyword>
<evidence type="ECO:0000256" key="2">
    <source>
        <dbReference type="ARBA" id="ARBA00022475"/>
    </source>
</evidence>
<reference evidence="10 11" key="1">
    <citation type="submission" date="2023-02" db="EMBL/GenBank/DDBJ databases">
        <title>Genome sequence of Lentisphaera profundi SAORIC-696.</title>
        <authorList>
            <person name="Kim e."/>
            <person name="Cho J.-C."/>
            <person name="Choi A."/>
            <person name="Kang I."/>
        </authorList>
    </citation>
    <scope>NUCLEOTIDE SEQUENCE [LARGE SCALE GENOMIC DNA]</scope>
    <source>
        <strain evidence="10 11">SAORIC-696</strain>
    </source>
</reference>
<comment type="subcellular location">
    <subcellularLocation>
        <location evidence="1">Cell membrane</location>
        <topology evidence="1">Multi-pass membrane protein</topology>
    </subcellularLocation>
</comment>
<evidence type="ECO:0000256" key="3">
    <source>
        <dbReference type="ARBA" id="ARBA00022692"/>
    </source>
</evidence>
<sequence>MSSFIRSVKAICKREYKSYFSSSLAYVFLLAFLVTSAIFTFKIADWYKLNEASMRVLFDFHPYLYLFFIPAVGMRMWSEEDRVGSLELLLTMPVTVWQAVIGKFLAAWAFLATALLLTFPMVITSYYLGEPDTGRLIAGYGGSLLLGGMCLALCGVCSSLTQNQVTSYICSFLLMLIFMVAGMQQLGIEAILNSVLPQDVVETLIFFSIIPHIASLARGVFDLRDFIYFFSIMLFGLGSTVAILRCRKASHKLNQPITAAVIALVFVSVVILNLTFRNVSLRIDLSEDNLYTLSDSSKNAIKKMESPGRIRFYFSRSNPAVSMEQKALARRVEDLLREYAEESNGKLKLDVIDPQVGSPGETSARFDGLSEIKLGRQGKMYLGVALSYQDKVMTIPAFTSDEEDQMELNVTRLLYAVQKKEKPVILFQSSLPVVGMQADPSSGRIKDEPEWSIVTDMRIDYTLLQMPAKVRVIPDTVKMVVLVHPDTLSEETMYALDQYLMKGGKILCFLDNFSLVEAKFNKGVSHKGRMSQMSSLLGFSEAWGVRYVPEELVADKDLKTPVKGKENPFMLSLTPENLKMDEPFFTNVNKLHVPYAGYLDYRPVKGLEYDILMKSSRNNLGIKRQDALKSRESLHKITDETDPKILAIRVKGKLKSAFQKYLPKGVISDKHLKQGTKDAEVILVSDADMLHDSFQTNIQHLFDGRRERVSISDNTVFFLNILDSELNEGSLLGLRGRRYKRRNFSTVYQRQINQYESKLDEIEALQLEHAQASRTVSLLESKMVRQLILNDEEKQTLTQKKEDRARTDERLKEIESGLKANSIAFEKKVFYWNLYLPPVIVLLILLFRAFLAWKCKRRAA</sequence>
<dbReference type="Proteomes" id="UP001214250">
    <property type="component" value="Chromosome 2"/>
</dbReference>
<evidence type="ECO:0000256" key="4">
    <source>
        <dbReference type="ARBA" id="ARBA00022989"/>
    </source>
</evidence>
<feature type="transmembrane region" description="Helical" evidence="7">
    <location>
        <begin position="256"/>
        <end position="276"/>
    </location>
</feature>
<dbReference type="Pfam" id="PF23357">
    <property type="entry name" value="DUF7088"/>
    <property type="match status" value="1"/>
</dbReference>
<keyword evidence="3 7" id="KW-0812">Transmembrane</keyword>
<feature type="transmembrane region" description="Helical" evidence="7">
    <location>
        <begin position="829"/>
        <end position="851"/>
    </location>
</feature>
<name>A0ABY7VZ44_9BACT</name>
<dbReference type="Pfam" id="PF09822">
    <property type="entry name" value="ABC_transp_aux"/>
    <property type="match status" value="1"/>
</dbReference>
<feature type="transmembrane region" description="Helical" evidence="7">
    <location>
        <begin position="24"/>
        <end position="44"/>
    </location>
</feature>
<accession>A0ABY7VZ44</accession>